<dbReference type="PANTHER" id="PTHR11070:SF2">
    <property type="entry name" value="ATP-DEPENDENT DNA HELICASE SRS2"/>
    <property type="match status" value="1"/>
</dbReference>
<dbReference type="EMBL" id="MF344563">
    <property type="protein sequence ID" value="AVE18698.1"/>
    <property type="molecule type" value="Genomic_DNA"/>
</dbReference>
<evidence type="ECO:0000256" key="9">
    <source>
        <dbReference type="ARBA" id="ARBA00048988"/>
    </source>
</evidence>
<accession>A0A2L1KAC1</accession>
<evidence type="ECO:0000256" key="6">
    <source>
        <dbReference type="ARBA" id="ARBA00034617"/>
    </source>
</evidence>
<dbReference type="PANTHER" id="PTHR11070">
    <property type="entry name" value="UVRD / RECB / PCRA DNA HELICASE FAMILY MEMBER"/>
    <property type="match status" value="1"/>
</dbReference>
<keyword evidence="2 10" id="KW-0378">Hydrolase</keyword>
<evidence type="ECO:0000259" key="11">
    <source>
        <dbReference type="PROSITE" id="PS51198"/>
    </source>
</evidence>
<evidence type="ECO:0000313" key="15">
    <source>
        <dbReference type="EMBL" id="AVE19015.1"/>
    </source>
</evidence>
<gene>
    <name evidence="15" type="primary">uvrD</name>
</gene>
<keyword evidence="5" id="KW-0413">Isomerase</keyword>
<proteinExistence type="predicted"/>
<comment type="caution">
    <text evidence="10">Lacks conserved residue(s) required for the propagation of feature annotation.</text>
</comment>
<geneLocation type="plasmid" evidence="14">
    <name>p13190-VIM</name>
</geneLocation>
<keyword evidence="1 10" id="KW-0547">Nucleotide-binding</keyword>
<dbReference type="InterPro" id="IPR000212">
    <property type="entry name" value="DNA_helicase_UvrD/REP"/>
</dbReference>
<dbReference type="AlphaFoldDB" id="A0A2L1KAC1"/>
<evidence type="ECO:0000313" key="13">
    <source>
        <dbReference type="EMBL" id="AVE18354.1"/>
    </source>
</evidence>
<dbReference type="Pfam" id="PF00580">
    <property type="entry name" value="UvrD-helicase"/>
    <property type="match status" value="1"/>
</dbReference>
<evidence type="ECO:0000256" key="10">
    <source>
        <dbReference type="PROSITE-ProRule" id="PRU00560"/>
    </source>
</evidence>
<feature type="domain" description="UvrD-like helicase ATP-binding" evidence="11">
    <location>
        <begin position="1"/>
        <end position="173"/>
    </location>
</feature>
<reference evidence="15" key="1">
    <citation type="journal article" date="2019" name="Front. Microbiol.">
        <title>Sequencing and Genomic Diversity Analysis of IncHI5 Plasmids.</title>
        <authorList>
            <person name="Liang Q."/>
            <person name="Jiang X."/>
            <person name="Hu L."/>
            <person name="Yin Z."/>
            <person name="Gao B."/>
            <person name="Zhao Y."/>
            <person name="Yang W."/>
            <person name="Yang H."/>
            <person name="Tong Y."/>
            <person name="Li W."/>
            <person name="Jiang L."/>
            <person name="Zhou D."/>
        </authorList>
    </citation>
    <scope>NUCLEOTIDE SEQUENCE</scope>
    <source>
        <strain evidence="13">12208</strain>
        <strain evidence="14">13190</strain>
        <strain evidence="15">13450</strain>
        <plasmid evidence="13">p12208-IMP</plasmid>
        <plasmid evidence="14">p13190-VIM</plasmid>
        <plasmid evidence="15">p13450-IMP</plasmid>
    </source>
</reference>
<evidence type="ECO:0000256" key="3">
    <source>
        <dbReference type="ARBA" id="ARBA00022806"/>
    </source>
</evidence>
<name>A0A2L1KAC1_KLEPN</name>
<dbReference type="EC" id="5.6.2.4" evidence="7"/>
<geneLocation type="plasmid" evidence="13">
    <name>p12208-IMP</name>
</geneLocation>
<organism evidence="15">
    <name type="scientific">Klebsiella pneumoniae</name>
    <dbReference type="NCBI Taxonomy" id="573"/>
    <lineage>
        <taxon>Bacteria</taxon>
        <taxon>Pseudomonadati</taxon>
        <taxon>Pseudomonadota</taxon>
        <taxon>Gammaproteobacteria</taxon>
        <taxon>Enterobacterales</taxon>
        <taxon>Enterobacteriaceae</taxon>
        <taxon>Klebsiella/Raoultella group</taxon>
        <taxon>Klebsiella</taxon>
        <taxon>Klebsiella pneumoniae complex</taxon>
    </lineage>
</organism>
<dbReference type="InterPro" id="IPR014016">
    <property type="entry name" value="UvrD-like_ATP-bd"/>
</dbReference>
<geneLocation type="plasmid" evidence="15">
    <name>p13450-IMP</name>
</geneLocation>
<evidence type="ECO:0000256" key="8">
    <source>
        <dbReference type="ARBA" id="ARBA00034923"/>
    </source>
</evidence>
<evidence type="ECO:0000313" key="14">
    <source>
        <dbReference type="EMBL" id="AVE18698.1"/>
    </source>
</evidence>
<dbReference type="Pfam" id="PF13361">
    <property type="entry name" value="UvrD_C"/>
    <property type="match status" value="1"/>
</dbReference>
<dbReference type="GO" id="GO:0000725">
    <property type="term" value="P:recombinational repair"/>
    <property type="evidence" value="ECO:0007669"/>
    <property type="project" value="TreeGrafter"/>
</dbReference>
<dbReference type="Gene3D" id="3.40.50.300">
    <property type="entry name" value="P-loop containing nucleotide triphosphate hydrolases"/>
    <property type="match status" value="2"/>
</dbReference>
<dbReference type="GO" id="GO:0043138">
    <property type="term" value="F:3'-5' DNA helicase activity"/>
    <property type="evidence" value="ECO:0007669"/>
    <property type="project" value="UniProtKB-EC"/>
</dbReference>
<dbReference type="PROSITE" id="PS51198">
    <property type="entry name" value="UVRD_HELICASE_ATP_BIND"/>
    <property type="match status" value="1"/>
</dbReference>
<comment type="catalytic activity">
    <reaction evidence="6">
        <text>Couples ATP hydrolysis with the unwinding of duplex DNA by translocating in the 3'-5' direction.</text>
        <dbReference type="EC" id="5.6.2.4"/>
    </reaction>
</comment>
<evidence type="ECO:0000259" key="12">
    <source>
        <dbReference type="PROSITE" id="PS51217"/>
    </source>
</evidence>
<dbReference type="GO" id="GO:0005524">
    <property type="term" value="F:ATP binding"/>
    <property type="evidence" value="ECO:0007669"/>
    <property type="project" value="UniProtKB-UniRule"/>
</dbReference>
<dbReference type="EMBL" id="MF344562">
    <property type="protein sequence ID" value="AVE18354.1"/>
    <property type="molecule type" value="Genomic_DNA"/>
</dbReference>
<protein>
    <recommendedName>
        <fullName evidence="7">DNA 3'-5' helicase</fullName>
        <ecNumber evidence="7">5.6.2.4</ecNumber>
    </recommendedName>
    <alternativeName>
        <fullName evidence="8">DNA 3'-5' helicase II</fullName>
    </alternativeName>
</protein>
<feature type="domain" description="UvrD-like helicase C-terminal" evidence="12">
    <location>
        <begin position="174"/>
        <end position="427"/>
    </location>
</feature>
<dbReference type="InterPro" id="IPR027417">
    <property type="entry name" value="P-loop_NTPase"/>
</dbReference>
<keyword evidence="15" id="KW-0614">Plasmid</keyword>
<dbReference type="InterPro" id="IPR014017">
    <property type="entry name" value="DNA_helicase_UvrD-like_C"/>
</dbReference>
<keyword evidence="4 10" id="KW-0067">ATP-binding</keyword>
<evidence type="ECO:0000256" key="4">
    <source>
        <dbReference type="ARBA" id="ARBA00022840"/>
    </source>
</evidence>
<evidence type="ECO:0000256" key="1">
    <source>
        <dbReference type="ARBA" id="ARBA00022741"/>
    </source>
</evidence>
<keyword evidence="3 10" id="KW-0347">Helicase</keyword>
<dbReference type="EMBL" id="MF344564">
    <property type="protein sequence ID" value="AVE19015.1"/>
    <property type="molecule type" value="Genomic_DNA"/>
</dbReference>
<dbReference type="SUPFAM" id="SSF52540">
    <property type="entry name" value="P-loop containing nucleoside triphosphate hydrolases"/>
    <property type="match status" value="1"/>
</dbReference>
<evidence type="ECO:0000256" key="5">
    <source>
        <dbReference type="ARBA" id="ARBA00023235"/>
    </source>
</evidence>
<comment type="catalytic activity">
    <reaction evidence="9">
        <text>ATP + H2O = ADP + phosphate + H(+)</text>
        <dbReference type="Rhea" id="RHEA:13065"/>
        <dbReference type="ChEBI" id="CHEBI:15377"/>
        <dbReference type="ChEBI" id="CHEBI:15378"/>
        <dbReference type="ChEBI" id="CHEBI:30616"/>
        <dbReference type="ChEBI" id="CHEBI:43474"/>
        <dbReference type="ChEBI" id="CHEBI:456216"/>
        <dbReference type="EC" id="5.6.2.4"/>
    </reaction>
</comment>
<dbReference type="Gene3D" id="1.10.486.10">
    <property type="entry name" value="PCRA, domain 4"/>
    <property type="match status" value="1"/>
</dbReference>
<sequence>MVNQSGWNGGLLIGHKQMAMVSRVQKHLNYHEGVYDIMPFIDGIGRELNPDIIRIKYTREQVAFYNEYMNFCKKDNVADFNSLSKYVVGMLSADKMRPLSITHLIVDEVQDTDSIQFTWISEHAKRGINTTIVGDDDQTIYSFRDAGGVKIFRQFDKAYNPNVFHLTKCFRCAPLILKYADTVIRKNKARYEKSLVSGRKGDKGKVTFIRSANAEDQFDVIKELVERNPHDWAILSRNNTTLDKMESYLEMPVTRIGGKSFWEGLEPSNILHLFSFFRQPGNIGLMKRVLSFFNEDEQILDMVWKTMSTRKVTFQQIDLPHDVSVLTKTLHKHMVSMMTDTLIKEEIEDRFKKIKDWLGMAGYKMSNTKGDPSVTRISLMSCYRWAIKDGWLKMLNIAAGMTMGSKKETSETEQNGICLCTLHGSKGLEWKKVIIINCNHDQIPSPKVIGEEGIEEERRLFFVGMTRAELELYITWNGKPSEFITESFPKVVELSEENAVIEGNEDLCLQ</sequence>
<evidence type="ECO:0000256" key="2">
    <source>
        <dbReference type="ARBA" id="ARBA00022801"/>
    </source>
</evidence>
<dbReference type="GO" id="GO:0003677">
    <property type="term" value="F:DNA binding"/>
    <property type="evidence" value="ECO:0007669"/>
    <property type="project" value="InterPro"/>
</dbReference>
<dbReference type="GO" id="GO:0016787">
    <property type="term" value="F:hydrolase activity"/>
    <property type="evidence" value="ECO:0007669"/>
    <property type="project" value="UniProtKB-UniRule"/>
</dbReference>
<dbReference type="PROSITE" id="PS51217">
    <property type="entry name" value="UVRD_HELICASE_CTER"/>
    <property type="match status" value="1"/>
</dbReference>
<evidence type="ECO:0000256" key="7">
    <source>
        <dbReference type="ARBA" id="ARBA00034808"/>
    </source>
</evidence>